<organism evidence="2">
    <name type="scientific">Streptococcus pyogenes</name>
    <dbReference type="NCBI Taxonomy" id="1314"/>
    <lineage>
        <taxon>Bacteria</taxon>
        <taxon>Bacillati</taxon>
        <taxon>Bacillota</taxon>
        <taxon>Bacilli</taxon>
        <taxon>Lactobacillales</taxon>
        <taxon>Streptococcaceae</taxon>
        <taxon>Streptococcus</taxon>
    </lineage>
</organism>
<dbReference type="Pfam" id="PF18756">
    <property type="entry name" value="Nmad4"/>
    <property type="match status" value="1"/>
</dbReference>
<reference evidence="2" key="1">
    <citation type="journal article" date="2003" name="J. Infect. Dis.">
        <title>Structure and distribution of an unusual chimeric genetic element encoding macrolide resistance in phylogenetically diverse clones of group A Streptococcus.</title>
        <authorList>
            <person name="Banks D.J."/>
            <person name="Porcella S.F."/>
            <person name="Barbian K.D."/>
            <person name="Martin J.M."/>
            <person name="Musser J.M."/>
        </authorList>
    </citation>
    <scope>NUCLEOTIDE SEQUENCE</scope>
</reference>
<proteinExistence type="predicted"/>
<dbReference type="EMBL" id="AY445042">
    <property type="protein sequence ID" value="AAR83221.1"/>
    <property type="molecule type" value="Genomic_DNA"/>
</dbReference>
<sequence length="48" mass="5646">MIVAFNGYKGVGLHIYETIDSLEDFDNFERKFDRIIEAEETFQDLGMQ</sequence>
<feature type="domain" description="Nucleotide modification associated" evidence="1">
    <location>
        <begin position="2"/>
        <end position="46"/>
    </location>
</feature>
<accession>Q6SZ14</accession>
<evidence type="ECO:0000259" key="1">
    <source>
        <dbReference type="Pfam" id="PF18756"/>
    </source>
</evidence>
<protein>
    <recommendedName>
        <fullName evidence="1">Nucleotide modification associated domain-containing protein</fullName>
    </recommendedName>
</protein>
<dbReference type="InterPro" id="IPR040613">
    <property type="entry name" value="Nmad4"/>
</dbReference>
<name>Q6SZ14_STRPY</name>
<dbReference type="AlphaFoldDB" id="Q6SZ14"/>
<evidence type="ECO:0000313" key="2">
    <source>
        <dbReference type="EMBL" id="AAR83221.1"/>
    </source>
</evidence>